<dbReference type="SUPFAM" id="SSF50978">
    <property type="entry name" value="WD40 repeat-like"/>
    <property type="match status" value="1"/>
</dbReference>
<dbReference type="PROSITE" id="PS50082">
    <property type="entry name" value="WD_REPEATS_2"/>
    <property type="match status" value="3"/>
</dbReference>
<evidence type="ECO:0000313" key="4">
    <source>
        <dbReference type="EMBL" id="CAG2060725.1"/>
    </source>
</evidence>
<evidence type="ECO:0000256" key="2">
    <source>
        <dbReference type="ARBA" id="ARBA00022737"/>
    </source>
</evidence>
<dbReference type="InterPro" id="IPR015943">
    <property type="entry name" value="WD40/YVTN_repeat-like_dom_sf"/>
</dbReference>
<dbReference type="InterPro" id="IPR019775">
    <property type="entry name" value="WD40_repeat_CS"/>
</dbReference>
<dbReference type="InterPro" id="IPR001680">
    <property type="entry name" value="WD40_rpt"/>
</dbReference>
<dbReference type="PANTHER" id="PTHR16266:SF17">
    <property type="entry name" value="BRWD3"/>
    <property type="match status" value="1"/>
</dbReference>
<sequence>MAQWHSGCYQQMPDSTYIFQSKPVQYNERMRPGQAQMICASFSPGGVFMAAGSADHHVRVYLMVGEEGPHRILETQAHTDRVDSIQWAHNSHRFISGSKDGTAHVWHYERQQWKSLRLLYEHQITGDNKTKLKVSMVSWDVTDKWVITAVSDYTLKVWNANTGALVQVLRGHKDEVFVLESHPIDPHVLLSAGHDGQIFIWDIVAGTAVASFENTIEGQGHGAVFDAKWSPDGQCMAATDSHGHILMFGFAPKNELIRKLPRELFFHTDYRPLIRNMNHFVVDEQTQTAPHLMPPPFLVDVEGNPYPPAQQRLVPGREKCKVEQLIPNIIFQSRSRGLDVAPVLVLSQQEVIEGIPTENPRSNIDQMIAELVRNRGGQQENRVAERIQLNTSPRAGMTSHISLELTEIDAFMSNQALLL</sequence>
<name>A0ABN7P5S2_TIMPD</name>
<reference evidence="4" key="1">
    <citation type="submission" date="2021-03" db="EMBL/GenBank/DDBJ databases">
        <authorList>
            <person name="Tran Van P."/>
        </authorList>
    </citation>
    <scope>NUCLEOTIDE SEQUENCE</scope>
</reference>
<dbReference type="PROSITE" id="PS50294">
    <property type="entry name" value="WD_REPEATS_REGION"/>
    <property type="match status" value="2"/>
</dbReference>
<feature type="repeat" description="WD" evidence="3">
    <location>
        <begin position="75"/>
        <end position="106"/>
    </location>
</feature>
<dbReference type="PROSITE" id="PS00678">
    <property type="entry name" value="WD_REPEATS_1"/>
    <property type="match status" value="1"/>
</dbReference>
<comment type="caution">
    <text evidence="4">The sequence shown here is derived from an EMBL/GenBank/DDBJ whole genome shotgun (WGS) entry which is preliminary data.</text>
</comment>
<evidence type="ECO:0000256" key="1">
    <source>
        <dbReference type="ARBA" id="ARBA00022574"/>
    </source>
</evidence>
<gene>
    <name evidence="4" type="ORF">TPAB3V08_LOCUS7681</name>
</gene>
<dbReference type="EMBL" id="CAJPIN010013340">
    <property type="protein sequence ID" value="CAG2060725.1"/>
    <property type="molecule type" value="Genomic_DNA"/>
</dbReference>
<protein>
    <submittedName>
        <fullName evidence="4">Uncharacterized protein</fullName>
    </submittedName>
</protein>
<dbReference type="PANTHER" id="PTHR16266">
    <property type="entry name" value="WD REPEAT DOMAIN 9"/>
    <property type="match status" value="1"/>
</dbReference>
<feature type="repeat" description="WD" evidence="3">
    <location>
        <begin position="169"/>
        <end position="211"/>
    </location>
</feature>
<proteinExistence type="predicted"/>
<dbReference type="SMART" id="SM00320">
    <property type="entry name" value="WD40"/>
    <property type="match status" value="5"/>
</dbReference>
<dbReference type="InterPro" id="IPR036322">
    <property type="entry name" value="WD40_repeat_dom_sf"/>
</dbReference>
<accession>A0ABN7P5S2</accession>
<keyword evidence="5" id="KW-1185">Reference proteome</keyword>
<evidence type="ECO:0000256" key="3">
    <source>
        <dbReference type="PROSITE-ProRule" id="PRU00221"/>
    </source>
</evidence>
<dbReference type="InterPro" id="IPR052060">
    <property type="entry name" value="Bromo_WD_repeat"/>
</dbReference>
<organism evidence="4 5">
    <name type="scientific">Timema podura</name>
    <name type="common">Walking stick</name>
    <dbReference type="NCBI Taxonomy" id="61482"/>
    <lineage>
        <taxon>Eukaryota</taxon>
        <taxon>Metazoa</taxon>
        <taxon>Ecdysozoa</taxon>
        <taxon>Arthropoda</taxon>
        <taxon>Hexapoda</taxon>
        <taxon>Insecta</taxon>
        <taxon>Pterygota</taxon>
        <taxon>Neoptera</taxon>
        <taxon>Polyneoptera</taxon>
        <taxon>Phasmatodea</taxon>
        <taxon>Timematodea</taxon>
        <taxon>Timematoidea</taxon>
        <taxon>Timematidae</taxon>
        <taxon>Timema</taxon>
    </lineage>
</organism>
<keyword evidence="2" id="KW-0677">Repeat</keyword>
<feature type="repeat" description="WD" evidence="3">
    <location>
        <begin position="134"/>
        <end position="168"/>
    </location>
</feature>
<evidence type="ECO:0000313" key="5">
    <source>
        <dbReference type="Proteomes" id="UP001153148"/>
    </source>
</evidence>
<keyword evidence="1 3" id="KW-0853">WD repeat</keyword>
<dbReference type="Gene3D" id="2.130.10.10">
    <property type="entry name" value="YVTN repeat-like/Quinoprotein amine dehydrogenase"/>
    <property type="match status" value="1"/>
</dbReference>
<dbReference type="Pfam" id="PF00400">
    <property type="entry name" value="WD40"/>
    <property type="match status" value="5"/>
</dbReference>
<dbReference type="Proteomes" id="UP001153148">
    <property type="component" value="Unassembled WGS sequence"/>
</dbReference>